<dbReference type="Gene3D" id="1.10.3120.10">
    <property type="entry name" value="Trigger factor, C-terminal domain"/>
    <property type="match status" value="1"/>
</dbReference>
<dbReference type="InterPro" id="IPR037041">
    <property type="entry name" value="Trigger_fac_C_sf"/>
</dbReference>
<dbReference type="InterPro" id="IPR027304">
    <property type="entry name" value="Trigger_fact/SurA_dom_sf"/>
</dbReference>
<proteinExistence type="predicted"/>
<dbReference type="Proteomes" id="UP000823632">
    <property type="component" value="Unassembled WGS sequence"/>
</dbReference>
<evidence type="ECO:0000259" key="3">
    <source>
        <dbReference type="Pfam" id="PF05698"/>
    </source>
</evidence>
<reference evidence="4" key="2">
    <citation type="journal article" date="2021" name="PeerJ">
        <title>Extensive microbial diversity within the chicken gut microbiome revealed by metagenomics and culture.</title>
        <authorList>
            <person name="Gilroy R."/>
            <person name="Ravi A."/>
            <person name="Getino M."/>
            <person name="Pursley I."/>
            <person name="Horton D.L."/>
            <person name="Alikhan N.F."/>
            <person name="Baker D."/>
            <person name="Gharbi K."/>
            <person name="Hall N."/>
            <person name="Watson M."/>
            <person name="Adriaenssens E.M."/>
            <person name="Foster-Nyarko E."/>
            <person name="Jarju S."/>
            <person name="Secka A."/>
            <person name="Antonio M."/>
            <person name="Oren A."/>
            <person name="Chaudhuri R.R."/>
            <person name="La Ragione R."/>
            <person name="Hildebrand F."/>
            <person name="Pallen M.J."/>
        </authorList>
    </citation>
    <scope>NUCLEOTIDE SEQUENCE</scope>
    <source>
        <strain evidence="4">10192</strain>
    </source>
</reference>
<dbReference type="EMBL" id="JADIND010000113">
    <property type="protein sequence ID" value="MBO8430791.1"/>
    <property type="molecule type" value="Genomic_DNA"/>
</dbReference>
<keyword evidence="2" id="KW-0413">Isomerase</keyword>
<dbReference type="SUPFAM" id="SSF109998">
    <property type="entry name" value="Triger factor/SurA peptide-binding domain-like"/>
    <property type="match status" value="1"/>
</dbReference>
<comment type="caution">
    <text evidence="4">The sequence shown here is derived from an EMBL/GenBank/DDBJ whole genome shotgun (WGS) entry which is preliminary data.</text>
</comment>
<dbReference type="AlphaFoldDB" id="A0A9D9GZH8"/>
<keyword evidence="1" id="KW-0697">Rotamase</keyword>
<dbReference type="GO" id="GO:0015031">
    <property type="term" value="P:protein transport"/>
    <property type="evidence" value="ECO:0007669"/>
    <property type="project" value="InterPro"/>
</dbReference>
<feature type="non-terminal residue" evidence="4">
    <location>
        <position position="1"/>
    </location>
</feature>
<sequence length="137" mass="15562">VEISERMIEREANSLLADYKNRLSAQGINWESVLKSQEGGEHDIMKTIREDAALRIKNSLVIDKIAKEEGIKLTPADIDNKFQELATAYRISPQEIMKSISKNPEIISSLSQQAVNDKVRAFLTENNKIEYKLVESK</sequence>
<name>A0A9D9GZH8_9BACT</name>
<feature type="domain" description="Trigger factor C-terminal" evidence="3">
    <location>
        <begin position="1"/>
        <end position="124"/>
    </location>
</feature>
<dbReference type="GO" id="GO:0006457">
    <property type="term" value="P:protein folding"/>
    <property type="evidence" value="ECO:0007669"/>
    <property type="project" value="InterPro"/>
</dbReference>
<dbReference type="InterPro" id="IPR008880">
    <property type="entry name" value="Trigger_fac_C"/>
</dbReference>
<reference evidence="4" key="1">
    <citation type="submission" date="2020-10" db="EMBL/GenBank/DDBJ databases">
        <authorList>
            <person name="Gilroy R."/>
        </authorList>
    </citation>
    <scope>NUCLEOTIDE SEQUENCE</scope>
    <source>
        <strain evidence="4">10192</strain>
    </source>
</reference>
<evidence type="ECO:0000313" key="5">
    <source>
        <dbReference type="Proteomes" id="UP000823632"/>
    </source>
</evidence>
<accession>A0A9D9GZH8</accession>
<protein>
    <recommendedName>
        <fullName evidence="3">Trigger factor C-terminal domain-containing protein</fullName>
    </recommendedName>
</protein>
<dbReference type="GO" id="GO:0003755">
    <property type="term" value="F:peptidyl-prolyl cis-trans isomerase activity"/>
    <property type="evidence" value="ECO:0007669"/>
    <property type="project" value="UniProtKB-KW"/>
</dbReference>
<gene>
    <name evidence="4" type="ORF">IAC76_05335</name>
</gene>
<evidence type="ECO:0000313" key="4">
    <source>
        <dbReference type="EMBL" id="MBO8430791.1"/>
    </source>
</evidence>
<evidence type="ECO:0000256" key="1">
    <source>
        <dbReference type="ARBA" id="ARBA00023110"/>
    </source>
</evidence>
<organism evidence="4 5">
    <name type="scientific">Candidatus Scatousia excrementipullorum</name>
    <dbReference type="NCBI Taxonomy" id="2840936"/>
    <lineage>
        <taxon>Bacteria</taxon>
        <taxon>Candidatus Scatousia</taxon>
    </lineage>
</organism>
<dbReference type="Pfam" id="PF05698">
    <property type="entry name" value="Trigger_C"/>
    <property type="match status" value="1"/>
</dbReference>
<evidence type="ECO:0000256" key="2">
    <source>
        <dbReference type="ARBA" id="ARBA00023235"/>
    </source>
</evidence>